<dbReference type="InterPro" id="IPR007634">
    <property type="entry name" value="RNA_pol_sigma_54_DNA-bd"/>
</dbReference>
<dbReference type="InterPro" id="IPR000394">
    <property type="entry name" value="RNA_pol_sigma_54"/>
</dbReference>
<evidence type="ECO:0008006" key="13">
    <source>
        <dbReference type="Google" id="ProtNLM"/>
    </source>
</evidence>
<sequence>MDRSPQLELRTTTQLRASLLTFLSLLHVGAADLESRITAAVAANPVLERRPGGFCPRCGQYAVGGRCAACRVLTSTAISEERAAAADWRADLAAAARLEAPAGLAGAIELVVASLDDRGLLSGPVALAPPTLRTVVEILRQVGPPGVAASSAVDCVLVQVAALSAAGRLPGYAPELLTGHLEALAAGRIVEVAAALGVTPAEVAGVLDRVRSTTTPYVPVDAPAAAVPTDVVFRLTPAGARRITAVVVDTDGYGLGVVRDLGDGRAEAAAWLRPHLREAQHLLDALNARATMLQRVADVLAAEQGAWIETGRAHRALRRADVARTLGVHPSTVGRAVADKTARLPDGRTVPLTRFFGAGPAHLERVAEALRAHPGATDAQIAAELAAAGEPLARRTVAKYRALLGSVPKPASPAD</sequence>
<dbReference type="PRINTS" id="PR00045">
    <property type="entry name" value="SIGMA54FCT"/>
</dbReference>
<evidence type="ECO:0000256" key="5">
    <source>
        <dbReference type="ARBA" id="ARBA00023015"/>
    </source>
</evidence>
<keyword evidence="6" id="KW-0731">Sigma factor</keyword>
<keyword evidence="4" id="KW-0548">Nucleotidyltransferase</keyword>
<organism evidence="11 12">
    <name type="scientific">Nocardioides jiangxiensis</name>
    <dbReference type="NCBI Taxonomy" id="3064524"/>
    <lineage>
        <taxon>Bacteria</taxon>
        <taxon>Bacillati</taxon>
        <taxon>Actinomycetota</taxon>
        <taxon>Actinomycetes</taxon>
        <taxon>Propionibacteriales</taxon>
        <taxon>Nocardioidaceae</taxon>
        <taxon>Nocardioides</taxon>
    </lineage>
</organism>
<dbReference type="PANTHER" id="PTHR32248">
    <property type="entry name" value="RNA POLYMERASE SIGMA-54 FACTOR"/>
    <property type="match status" value="1"/>
</dbReference>
<evidence type="ECO:0000256" key="4">
    <source>
        <dbReference type="ARBA" id="ARBA00022695"/>
    </source>
</evidence>
<keyword evidence="3" id="KW-0808">Transferase</keyword>
<keyword evidence="12" id="KW-1185">Reference proteome</keyword>
<evidence type="ECO:0000256" key="8">
    <source>
        <dbReference type="ARBA" id="ARBA00023163"/>
    </source>
</evidence>
<evidence type="ECO:0000256" key="2">
    <source>
        <dbReference type="ARBA" id="ARBA00022478"/>
    </source>
</evidence>
<dbReference type="PROSITE" id="PS50044">
    <property type="entry name" value="SIGMA54_3"/>
    <property type="match status" value="1"/>
</dbReference>
<feature type="domain" description="RNA polymerase sigma factor 54 DNA-binding" evidence="9">
    <location>
        <begin position="271"/>
        <end position="405"/>
    </location>
</feature>
<comment type="caution">
    <text evidence="11">The sequence shown here is derived from an EMBL/GenBank/DDBJ whole genome shotgun (WGS) entry which is preliminary data.</text>
</comment>
<evidence type="ECO:0000259" key="9">
    <source>
        <dbReference type="Pfam" id="PF04552"/>
    </source>
</evidence>
<comment type="similarity">
    <text evidence="1">Belongs to the sigma-54 factor family.</text>
</comment>
<name>A0ABT9B0I0_9ACTN</name>
<protein>
    <recommendedName>
        <fullName evidence="13">RNA polymerase sigma-54 factor</fullName>
    </recommendedName>
</protein>
<dbReference type="Pfam" id="PF04552">
    <property type="entry name" value="Sigma54_DBD"/>
    <property type="match status" value="1"/>
</dbReference>
<dbReference type="Proteomes" id="UP001233314">
    <property type="component" value="Unassembled WGS sequence"/>
</dbReference>
<dbReference type="EMBL" id="JAUQTA010000001">
    <property type="protein sequence ID" value="MDO7866776.1"/>
    <property type="molecule type" value="Genomic_DNA"/>
</dbReference>
<evidence type="ECO:0000256" key="1">
    <source>
        <dbReference type="ARBA" id="ARBA00008798"/>
    </source>
</evidence>
<reference evidence="11 12" key="1">
    <citation type="submission" date="2023-07" db="EMBL/GenBank/DDBJ databases">
        <title>Nocardioides sp. nov WY-20 isolated from soil.</title>
        <authorList>
            <person name="Liu B."/>
            <person name="Wan Y."/>
        </authorList>
    </citation>
    <scope>NUCLEOTIDE SEQUENCE [LARGE SCALE GENOMIC DNA]</scope>
    <source>
        <strain evidence="11 12">WY-20</strain>
    </source>
</reference>
<keyword evidence="7" id="KW-0238">DNA-binding</keyword>
<evidence type="ECO:0000256" key="7">
    <source>
        <dbReference type="ARBA" id="ARBA00023125"/>
    </source>
</evidence>
<evidence type="ECO:0000313" key="12">
    <source>
        <dbReference type="Proteomes" id="UP001233314"/>
    </source>
</evidence>
<evidence type="ECO:0000256" key="6">
    <source>
        <dbReference type="ARBA" id="ARBA00023082"/>
    </source>
</evidence>
<dbReference type="Gene3D" id="1.10.10.60">
    <property type="entry name" value="Homeodomain-like"/>
    <property type="match status" value="1"/>
</dbReference>
<gene>
    <name evidence="11" type="ORF">Q5722_00180</name>
</gene>
<accession>A0ABT9B0I0</accession>
<keyword evidence="8" id="KW-0804">Transcription</keyword>
<evidence type="ECO:0000256" key="3">
    <source>
        <dbReference type="ARBA" id="ARBA00022679"/>
    </source>
</evidence>
<evidence type="ECO:0000259" key="10">
    <source>
        <dbReference type="Pfam" id="PF04963"/>
    </source>
</evidence>
<feature type="domain" description="RNA polymerase sigma factor 54 core-binding" evidence="10">
    <location>
        <begin position="107"/>
        <end position="213"/>
    </location>
</feature>
<proteinExistence type="inferred from homology"/>
<dbReference type="RefSeq" id="WP_305026198.1">
    <property type="nucleotide sequence ID" value="NZ_JAUQTA010000001.1"/>
</dbReference>
<dbReference type="PANTHER" id="PTHR32248:SF4">
    <property type="entry name" value="RNA POLYMERASE SIGMA-54 FACTOR"/>
    <property type="match status" value="1"/>
</dbReference>
<keyword evidence="2" id="KW-0240">DNA-directed RNA polymerase</keyword>
<dbReference type="Pfam" id="PF04963">
    <property type="entry name" value="Sigma54_CBD"/>
    <property type="match status" value="1"/>
</dbReference>
<evidence type="ECO:0000313" key="11">
    <source>
        <dbReference type="EMBL" id="MDO7866776.1"/>
    </source>
</evidence>
<dbReference type="PIRSF" id="PIRSF000774">
    <property type="entry name" value="RpoN"/>
    <property type="match status" value="1"/>
</dbReference>
<dbReference type="PROSITE" id="PS00718">
    <property type="entry name" value="SIGMA54_2"/>
    <property type="match status" value="1"/>
</dbReference>
<dbReference type="InterPro" id="IPR007046">
    <property type="entry name" value="RNA_pol_sigma_54_core-bd"/>
</dbReference>
<keyword evidence="5" id="KW-0805">Transcription regulation</keyword>